<evidence type="ECO:0000256" key="7">
    <source>
        <dbReference type="PROSITE-ProRule" id="PRU00221"/>
    </source>
</evidence>
<dbReference type="GO" id="GO:0043161">
    <property type="term" value="P:proteasome-mediated ubiquitin-dependent protein catabolic process"/>
    <property type="evidence" value="ECO:0007669"/>
    <property type="project" value="TreeGrafter"/>
</dbReference>
<evidence type="ECO:0000256" key="2">
    <source>
        <dbReference type="ARBA" id="ARBA00022490"/>
    </source>
</evidence>
<organism evidence="11 12">
    <name type="scientific">Leishmania enriettii</name>
    <dbReference type="NCBI Taxonomy" id="5663"/>
    <lineage>
        <taxon>Eukaryota</taxon>
        <taxon>Discoba</taxon>
        <taxon>Euglenozoa</taxon>
        <taxon>Kinetoplastea</taxon>
        <taxon>Metakinetoplastina</taxon>
        <taxon>Trypanosomatida</taxon>
        <taxon>Trypanosomatidae</taxon>
        <taxon>Leishmaniinae</taxon>
        <taxon>Leishmania</taxon>
    </lineage>
</organism>
<dbReference type="SUPFAM" id="SSF50978">
    <property type="entry name" value="WD40 repeat-like"/>
    <property type="match status" value="1"/>
</dbReference>
<feature type="repeat" description="WD" evidence="7">
    <location>
        <begin position="59"/>
        <end position="106"/>
    </location>
</feature>
<dbReference type="CDD" id="cd00200">
    <property type="entry name" value="WD40"/>
    <property type="match status" value="1"/>
</dbReference>
<dbReference type="SMART" id="SM00320">
    <property type="entry name" value="WD40"/>
    <property type="match status" value="7"/>
</dbReference>
<dbReference type="GO" id="GO:0010992">
    <property type="term" value="P:ubiquitin recycling"/>
    <property type="evidence" value="ECO:0007669"/>
    <property type="project" value="TreeGrafter"/>
</dbReference>
<dbReference type="InterPro" id="IPR015943">
    <property type="entry name" value="WD40/YVTN_repeat-like_dom_sf"/>
</dbReference>
<dbReference type="InterPro" id="IPR020472">
    <property type="entry name" value="WD40_PAC1"/>
</dbReference>
<dbReference type="PROSITE" id="PS51394">
    <property type="entry name" value="PFU"/>
    <property type="match status" value="1"/>
</dbReference>
<gene>
    <name evidence="11" type="ORF">CUR178_05044</name>
</gene>
<dbReference type="PRINTS" id="PR00320">
    <property type="entry name" value="GPROTEINBRPT"/>
</dbReference>
<evidence type="ECO:0000256" key="3">
    <source>
        <dbReference type="ARBA" id="ARBA00022574"/>
    </source>
</evidence>
<dbReference type="Pfam" id="PF09070">
    <property type="entry name" value="PFU"/>
    <property type="match status" value="1"/>
</dbReference>
<keyword evidence="2" id="KW-0963">Cytoplasm</keyword>
<dbReference type="KEGG" id="lenr:94172249"/>
<evidence type="ECO:0008006" key="13">
    <source>
        <dbReference type="Google" id="ProtNLM"/>
    </source>
</evidence>
<dbReference type="PROSITE" id="PS00678">
    <property type="entry name" value="WD_REPEATS_1"/>
    <property type="match status" value="1"/>
</dbReference>
<evidence type="ECO:0000256" key="5">
    <source>
        <dbReference type="ARBA" id="ARBA00022980"/>
    </source>
</evidence>
<dbReference type="PROSITE" id="PS51396">
    <property type="entry name" value="PUL"/>
    <property type="match status" value="1"/>
</dbReference>
<comment type="caution">
    <text evidence="11">The sequence shown here is derived from an EMBL/GenBank/DDBJ whole genome shotgun (WGS) entry which is preliminary data.</text>
</comment>
<dbReference type="Pfam" id="PF00400">
    <property type="entry name" value="WD40"/>
    <property type="match status" value="5"/>
</dbReference>
<feature type="region of interest" description="Disordered" evidence="8">
    <location>
        <begin position="498"/>
        <end position="532"/>
    </location>
</feature>
<dbReference type="InterPro" id="IPR015155">
    <property type="entry name" value="PFU"/>
</dbReference>
<evidence type="ECO:0000259" key="9">
    <source>
        <dbReference type="PROSITE" id="PS51394"/>
    </source>
</evidence>
<dbReference type="InterPro" id="IPR038122">
    <property type="entry name" value="PFU_sf"/>
</dbReference>
<dbReference type="PANTHER" id="PTHR19849:SF0">
    <property type="entry name" value="PHOSPHOLIPASE A-2-ACTIVATING PROTEIN"/>
    <property type="match status" value="1"/>
</dbReference>
<evidence type="ECO:0000256" key="6">
    <source>
        <dbReference type="ARBA" id="ARBA00023274"/>
    </source>
</evidence>
<dbReference type="Gene3D" id="1.25.10.10">
    <property type="entry name" value="Leucine-rich Repeat Variant"/>
    <property type="match status" value="1"/>
</dbReference>
<accession>A0A836GSS3</accession>
<dbReference type="OrthoDB" id="10265988at2759"/>
<proteinExistence type="predicted"/>
<keyword evidence="4" id="KW-0677">Repeat</keyword>
<dbReference type="GO" id="GO:1990904">
    <property type="term" value="C:ribonucleoprotein complex"/>
    <property type="evidence" value="ECO:0007669"/>
    <property type="project" value="UniProtKB-KW"/>
</dbReference>
<evidence type="ECO:0000313" key="11">
    <source>
        <dbReference type="EMBL" id="KAG5478329.1"/>
    </source>
</evidence>
<dbReference type="AlphaFoldDB" id="A0A836GSS3"/>
<dbReference type="InterPro" id="IPR001680">
    <property type="entry name" value="WD40_rpt"/>
</dbReference>
<evidence type="ECO:0000313" key="12">
    <source>
        <dbReference type="Proteomes" id="UP000674179"/>
    </source>
</evidence>
<dbReference type="EMBL" id="JAFHKP010000024">
    <property type="protein sequence ID" value="KAG5478329.1"/>
    <property type="molecule type" value="Genomic_DNA"/>
</dbReference>
<feature type="repeat" description="WD" evidence="7">
    <location>
        <begin position="204"/>
        <end position="244"/>
    </location>
</feature>
<dbReference type="InterPro" id="IPR013535">
    <property type="entry name" value="PUL_dom"/>
</dbReference>
<keyword evidence="5" id="KW-0689">Ribosomal protein</keyword>
<feature type="repeat" description="WD" evidence="7">
    <location>
        <begin position="245"/>
        <end position="276"/>
    </location>
</feature>
<evidence type="ECO:0000256" key="1">
    <source>
        <dbReference type="ARBA" id="ARBA00004496"/>
    </source>
</evidence>
<keyword evidence="6" id="KW-0687">Ribonucleoprotein</keyword>
<dbReference type="GO" id="GO:0005737">
    <property type="term" value="C:cytoplasm"/>
    <property type="evidence" value="ECO:0007669"/>
    <property type="project" value="UniProtKB-SubCell"/>
</dbReference>
<feature type="domain" description="PFU" evidence="9">
    <location>
        <begin position="396"/>
        <end position="501"/>
    </location>
</feature>
<dbReference type="FunFam" id="2.130.10.10:FF:001534">
    <property type="entry name" value="WD domain, G-beta repeat/PFU (PLAA family ubiquitin binding), putative"/>
    <property type="match status" value="1"/>
</dbReference>
<dbReference type="GO" id="GO:0005634">
    <property type="term" value="C:nucleus"/>
    <property type="evidence" value="ECO:0007669"/>
    <property type="project" value="TreeGrafter"/>
</dbReference>
<dbReference type="Gene3D" id="2.130.10.10">
    <property type="entry name" value="YVTN repeat-like/Quinoprotein amine dehydrogenase"/>
    <property type="match status" value="2"/>
</dbReference>
<evidence type="ECO:0000259" key="10">
    <source>
        <dbReference type="PROSITE" id="PS51396"/>
    </source>
</evidence>
<feature type="repeat" description="WD" evidence="7">
    <location>
        <begin position="162"/>
        <end position="203"/>
    </location>
</feature>
<dbReference type="Pfam" id="PF08324">
    <property type="entry name" value="PUL"/>
    <property type="match status" value="1"/>
</dbReference>
<sequence>MCDTAFILQADGREHTSDVRFVSSSPHDPSAILTASRDQTAKWSTVPTSGDTVKDGLTFVGHTAFVNYVLFHPNIELLDHEPCVITGSNDEHVVLWNTESSAVEAVLDGHKSGACCGTIMRFTHGSVDTEVEEALAGDIISGDWGGTVLIFDHKSGRPKRIYDKHATAIRGVAQLTNTSTVVSGSGDKTIHAWDALTGRTIQIFSGHRDVVQCICAVDSTRFASAGNDCTVRLWSIGTEHSLQVLDGHDSLIYSISWSPALSELYTASEDRTVRVWRSGDTAGKLSTVQVIQHPCVVWSVAATSDGRLLSGGSDHAVRVWTRDYDHMASIEKLEALEAAVSSQTVDVKIAQSSSAAAASGGLDVESMPFTHEIAQRRGALEGERLFARNETGEVELYVWDAGRWEKIGVVVAGPGAQSYTGASEQQREKHFYDGKVYDYLFDVNVEGRMLKLPYNVGDSVVETAKCFIQDHAGIVAQDSQEEIQNFLLAHLPPDDLSRIPGLEGSRHASGSGGAAAPTSPAPAVAPPLPASPTEAPPVVAENLLPAWEAPQLFDAFNAAAAQTKVNTLLPKHPQYHHTLEEVLSNVSDPSITCLGLIGLYSALPAGSRFPATDALRYMLTVTVDRPEAVGEMLKKLASLWGSQTTQPPQLPASAAEWMVALRLAASVFGRLCDARVQVPTMTGDAQETLVWLAASLPSMTKLITSDTSATMLANCRAATAALLRNVTVALCHPGSSLATAGAARLAERLVVAVVQQSAVLFVVERNDSPVVRDVLRSLRTLFLPPSSQPPVWRAALEEQVRKSLTLPLKGMATGAHVEGQSTAAWLLAQVDCPLAS</sequence>
<dbReference type="GeneID" id="94172249"/>
<comment type="subcellular location">
    <subcellularLocation>
        <location evidence="1">Cytoplasm</location>
    </subcellularLocation>
</comment>
<dbReference type="GO" id="GO:0005840">
    <property type="term" value="C:ribosome"/>
    <property type="evidence" value="ECO:0007669"/>
    <property type="project" value="UniProtKB-KW"/>
</dbReference>
<evidence type="ECO:0000256" key="4">
    <source>
        <dbReference type="ARBA" id="ARBA00022737"/>
    </source>
</evidence>
<dbReference type="Proteomes" id="UP000674179">
    <property type="component" value="Chromosome 24"/>
</dbReference>
<keyword evidence="3 7" id="KW-0853">WD repeat</keyword>
<dbReference type="PANTHER" id="PTHR19849">
    <property type="entry name" value="PHOSPHOLIPASE A-2-ACTIVATING PROTEIN"/>
    <property type="match status" value="1"/>
</dbReference>
<feature type="compositionally biased region" description="Pro residues" evidence="8">
    <location>
        <begin position="519"/>
        <end position="530"/>
    </location>
</feature>
<dbReference type="PROSITE" id="PS50082">
    <property type="entry name" value="WD_REPEATS_2"/>
    <property type="match status" value="4"/>
</dbReference>
<dbReference type="InterPro" id="IPR011989">
    <property type="entry name" value="ARM-like"/>
</dbReference>
<keyword evidence="12" id="KW-1185">Reference proteome</keyword>
<dbReference type="InterPro" id="IPR036322">
    <property type="entry name" value="WD40_repeat_dom_sf"/>
</dbReference>
<dbReference type="GO" id="GO:0043130">
    <property type="term" value="F:ubiquitin binding"/>
    <property type="evidence" value="ECO:0007669"/>
    <property type="project" value="TreeGrafter"/>
</dbReference>
<dbReference type="PROSITE" id="PS50294">
    <property type="entry name" value="WD_REPEATS_REGION"/>
    <property type="match status" value="2"/>
</dbReference>
<protein>
    <recommendedName>
        <fullName evidence="13">Guanine nucleotide-binding protein subunit beta-like protein</fullName>
    </recommendedName>
</protein>
<dbReference type="Gene3D" id="3.10.20.870">
    <property type="entry name" value="PFU (PLAA family ubiquitin binding), C-terminal domain"/>
    <property type="match status" value="1"/>
</dbReference>
<feature type="domain" description="PUL" evidence="10">
    <location>
        <begin position="529"/>
        <end position="836"/>
    </location>
</feature>
<dbReference type="InterPro" id="IPR019775">
    <property type="entry name" value="WD40_repeat_CS"/>
</dbReference>
<reference evidence="11 12" key="1">
    <citation type="submission" date="2021-02" db="EMBL/GenBank/DDBJ databases">
        <title>Leishmania (Mundinia) enrietti genome sequencing and assembly.</title>
        <authorList>
            <person name="Almutairi H."/>
            <person name="Gatherer D."/>
        </authorList>
    </citation>
    <scope>NUCLEOTIDE SEQUENCE [LARGE SCALE GENOMIC DNA]</scope>
    <source>
        <strain evidence="11">CUR178</strain>
    </source>
</reference>
<dbReference type="RefSeq" id="XP_067692794.1">
    <property type="nucleotide sequence ID" value="XM_067836739.1"/>
</dbReference>
<name>A0A836GSS3_LEIEN</name>
<evidence type="ECO:0000256" key="8">
    <source>
        <dbReference type="SAM" id="MobiDB-lite"/>
    </source>
</evidence>